<dbReference type="RefSeq" id="WP_183392772.1">
    <property type="nucleotide sequence ID" value="NZ_JACHVY010000005.1"/>
</dbReference>
<accession>A0A7W4TQF8</accession>
<proteinExistence type="predicted"/>
<dbReference type="Proteomes" id="UP000533269">
    <property type="component" value="Unassembled WGS sequence"/>
</dbReference>
<name>A0A7W4TQF8_KINRA</name>
<evidence type="ECO:0000313" key="1">
    <source>
        <dbReference type="EMBL" id="MBB2903144.1"/>
    </source>
</evidence>
<comment type="caution">
    <text evidence="1">The sequence shown here is derived from an EMBL/GenBank/DDBJ whole genome shotgun (WGS) entry which is preliminary data.</text>
</comment>
<organism evidence="1 2">
    <name type="scientific">Kineococcus radiotolerans</name>
    <dbReference type="NCBI Taxonomy" id="131568"/>
    <lineage>
        <taxon>Bacteria</taxon>
        <taxon>Bacillati</taxon>
        <taxon>Actinomycetota</taxon>
        <taxon>Actinomycetes</taxon>
        <taxon>Kineosporiales</taxon>
        <taxon>Kineosporiaceae</taxon>
        <taxon>Kineococcus</taxon>
    </lineage>
</organism>
<reference evidence="1 2" key="2">
    <citation type="submission" date="2020-08" db="EMBL/GenBank/DDBJ databases">
        <authorList>
            <person name="Partida-Martinez L."/>
            <person name="Huntemann M."/>
            <person name="Clum A."/>
            <person name="Wang J."/>
            <person name="Palaniappan K."/>
            <person name="Ritter S."/>
            <person name="Chen I.-M."/>
            <person name="Stamatis D."/>
            <person name="Reddy T."/>
            <person name="O'Malley R."/>
            <person name="Daum C."/>
            <person name="Shapiro N."/>
            <person name="Ivanova N."/>
            <person name="Kyrpides N."/>
            <person name="Woyke T."/>
        </authorList>
    </citation>
    <scope>NUCLEOTIDE SEQUENCE [LARGE SCALE GENOMIC DNA]</scope>
    <source>
        <strain evidence="1 2">AS2.23</strain>
    </source>
</reference>
<dbReference type="EMBL" id="JACHVY010000005">
    <property type="protein sequence ID" value="MBB2903144.1"/>
    <property type="molecule type" value="Genomic_DNA"/>
</dbReference>
<protein>
    <submittedName>
        <fullName evidence="1">Uncharacterized protein</fullName>
    </submittedName>
</protein>
<dbReference type="AlphaFoldDB" id="A0A7W4TQF8"/>
<gene>
    <name evidence="1" type="ORF">FHR75_003986</name>
</gene>
<evidence type="ECO:0000313" key="2">
    <source>
        <dbReference type="Proteomes" id="UP000533269"/>
    </source>
</evidence>
<sequence length="96" mass="10698">MIANFCLRPRDHQAHVARFMIRNLSAVELSLGPDLEELMDCAKLQTFRGAMLTVGRSQRVRDVVAERAHTRIKNIAADGVRAPGQRCVLASPWSSL</sequence>
<reference evidence="1 2" key="1">
    <citation type="submission" date="2020-08" db="EMBL/GenBank/DDBJ databases">
        <title>The Agave Microbiome: Exploring the role of microbial communities in plant adaptations to desert environments.</title>
        <authorList>
            <person name="Partida-Martinez L.P."/>
        </authorList>
    </citation>
    <scope>NUCLEOTIDE SEQUENCE [LARGE SCALE GENOMIC DNA]</scope>
    <source>
        <strain evidence="1 2">AS2.23</strain>
    </source>
</reference>